<dbReference type="PRINTS" id="PR00474">
    <property type="entry name" value="GLU5KINASE"/>
</dbReference>
<dbReference type="InterPro" id="IPR002478">
    <property type="entry name" value="PUA"/>
</dbReference>
<keyword evidence="1 8" id="KW-0963">Cytoplasm</keyword>
<dbReference type="Gene3D" id="3.40.1160.10">
    <property type="entry name" value="Acetylglutamate kinase-like"/>
    <property type="match status" value="1"/>
</dbReference>
<evidence type="ECO:0000256" key="2">
    <source>
        <dbReference type="ARBA" id="ARBA00022605"/>
    </source>
</evidence>
<dbReference type="GO" id="GO:0005524">
    <property type="term" value="F:ATP binding"/>
    <property type="evidence" value="ECO:0007669"/>
    <property type="project" value="UniProtKB-KW"/>
</dbReference>
<keyword evidence="5 8" id="KW-0547">Nucleotide-binding</keyword>
<gene>
    <name evidence="8" type="primary">proB</name>
    <name evidence="11" type="ORF">BE15_17415</name>
</gene>
<evidence type="ECO:0000256" key="3">
    <source>
        <dbReference type="ARBA" id="ARBA00022650"/>
    </source>
</evidence>
<dbReference type="EMBL" id="JEMA01000435">
    <property type="protein sequence ID" value="KYF70002.1"/>
    <property type="molecule type" value="Genomic_DNA"/>
</dbReference>
<dbReference type="InterPro" id="IPR036974">
    <property type="entry name" value="PUA_sf"/>
</dbReference>
<comment type="catalytic activity">
    <reaction evidence="8">
        <text>L-glutamate + ATP = L-glutamyl 5-phosphate + ADP</text>
        <dbReference type="Rhea" id="RHEA:14877"/>
        <dbReference type="ChEBI" id="CHEBI:29985"/>
        <dbReference type="ChEBI" id="CHEBI:30616"/>
        <dbReference type="ChEBI" id="CHEBI:58274"/>
        <dbReference type="ChEBI" id="CHEBI:456216"/>
        <dbReference type="EC" id="2.7.2.11"/>
    </reaction>
</comment>
<evidence type="ECO:0000313" key="11">
    <source>
        <dbReference type="EMBL" id="KYF70002.1"/>
    </source>
</evidence>
<dbReference type="InterPro" id="IPR036393">
    <property type="entry name" value="AceGlu_kinase-like_sf"/>
</dbReference>
<dbReference type="GO" id="GO:0003723">
    <property type="term" value="F:RNA binding"/>
    <property type="evidence" value="ECO:0007669"/>
    <property type="project" value="InterPro"/>
</dbReference>
<evidence type="ECO:0000256" key="4">
    <source>
        <dbReference type="ARBA" id="ARBA00022679"/>
    </source>
</evidence>
<comment type="similarity">
    <text evidence="8">Belongs to the glutamate 5-kinase family.</text>
</comment>
<reference evidence="11 12" key="1">
    <citation type="submission" date="2014-02" db="EMBL/GenBank/DDBJ databases">
        <title>The small core and large imbalanced accessory genome model reveals a collaborative survival strategy of Sorangium cellulosum strains in nature.</title>
        <authorList>
            <person name="Han K."/>
            <person name="Peng R."/>
            <person name="Blom J."/>
            <person name="Li Y.-Z."/>
        </authorList>
    </citation>
    <scope>NUCLEOTIDE SEQUENCE [LARGE SCALE GENOMIC DNA]</scope>
    <source>
        <strain evidence="11 12">So0008-312</strain>
    </source>
</reference>
<name>A0A150QQA1_SORCE</name>
<dbReference type="GO" id="GO:0004349">
    <property type="term" value="F:glutamate 5-kinase activity"/>
    <property type="evidence" value="ECO:0007669"/>
    <property type="project" value="UniProtKB-UniRule"/>
</dbReference>
<evidence type="ECO:0000256" key="7">
    <source>
        <dbReference type="ARBA" id="ARBA00022840"/>
    </source>
</evidence>
<feature type="binding site" evidence="8">
    <location>
        <position position="167"/>
    </location>
    <ligand>
        <name>substrate</name>
    </ligand>
</feature>
<keyword evidence="3 8" id="KW-0641">Proline biosynthesis</keyword>
<dbReference type="SMART" id="SM00359">
    <property type="entry name" value="PUA"/>
    <property type="match status" value="1"/>
</dbReference>
<dbReference type="AlphaFoldDB" id="A0A150QQA1"/>
<dbReference type="InterPro" id="IPR019797">
    <property type="entry name" value="Glutamate_5-kinase_CS"/>
</dbReference>
<evidence type="ECO:0000313" key="12">
    <source>
        <dbReference type="Proteomes" id="UP000075260"/>
    </source>
</evidence>
<comment type="caution">
    <text evidence="11">The sequence shown here is derived from an EMBL/GenBank/DDBJ whole genome shotgun (WGS) entry which is preliminary data.</text>
</comment>
<dbReference type="PANTHER" id="PTHR43654:SF1">
    <property type="entry name" value="ISOPENTENYL PHOSPHATE KINASE"/>
    <property type="match status" value="1"/>
</dbReference>
<dbReference type="InterPro" id="IPR005715">
    <property type="entry name" value="Glu_5kinase/COase_Synthase"/>
</dbReference>
<dbReference type="SUPFAM" id="SSF88697">
    <property type="entry name" value="PUA domain-like"/>
    <property type="match status" value="1"/>
</dbReference>
<dbReference type="PIRSF" id="PIRSF000729">
    <property type="entry name" value="GK"/>
    <property type="match status" value="1"/>
</dbReference>
<feature type="binding site" evidence="8">
    <location>
        <begin position="235"/>
        <end position="241"/>
    </location>
    <ligand>
        <name>ATP</name>
        <dbReference type="ChEBI" id="CHEBI:30616"/>
    </ligand>
</feature>
<comment type="pathway">
    <text evidence="8">Amino-acid biosynthesis; L-proline biosynthesis; L-glutamate 5-semialdehyde from L-glutamate: step 1/2.</text>
</comment>
<protein>
    <recommendedName>
        <fullName evidence="8">Glutamate 5-kinase</fullName>
        <ecNumber evidence="8">2.7.2.11</ecNumber>
    </recommendedName>
    <alternativeName>
        <fullName evidence="8">Gamma-glutamyl kinase</fullName>
        <shortName evidence="8">GK</shortName>
    </alternativeName>
</protein>
<keyword evidence="6 8" id="KW-0418">Kinase</keyword>
<evidence type="ECO:0000256" key="9">
    <source>
        <dbReference type="SAM" id="MobiDB-lite"/>
    </source>
</evidence>
<dbReference type="EC" id="2.7.2.11" evidence="8"/>
<feature type="binding site" evidence="8">
    <location>
        <position position="179"/>
    </location>
    <ligand>
        <name>substrate</name>
    </ligand>
</feature>
<evidence type="ECO:0000256" key="6">
    <source>
        <dbReference type="ARBA" id="ARBA00022777"/>
    </source>
</evidence>
<dbReference type="SUPFAM" id="SSF53633">
    <property type="entry name" value="Carbamate kinase-like"/>
    <property type="match status" value="1"/>
</dbReference>
<dbReference type="PROSITE" id="PS50890">
    <property type="entry name" value="PUA"/>
    <property type="match status" value="1"/>
</dbReference>
<dbReference type="CDD" id="cd21157">
    <property type="entry name" value="PUA_G5K"/>
    <property type="match status" value="1"/>
</dbReference>
<dbReference type="NCBIfam" id="TIGR01027">
    <property type="entry name" value="proB"/>
    <property type="match status" value="1"/>
</dbReference>
<dbReference type="Gene3D" id="2.30.130.10">
    <property type="entry name" value="PUA domain"/>
    <property type="match status" value="1"/>
</dbReference>
<accession>A0A150QQA1</accession>
<dbReference type="RefSeq" id="WP_061607943.1">
    <property type="nucleotide sequence ID" value="NZ_JEMA01000435.1"/>
</dbReference>
<dbReference type="Proteomes" id="UP000075260">
    <property type="component" value="Unassembled WGS sequence"/>
</dbReference>
<feature type="domain" description="PUA" evidence="10">
    <location>
        <begin position="301"/>
        <end position="384"/>
    </location>
</feature>
<dbReference type="HAMAP" id="MF_00456">
    <property type="entry name" value="ProB"/>
    <property type="match status" value="1"/>
</dbReference>
<dbReference type="PROSITE" id="PS00902">
    <property type="entry name" value="GLUTAMATE_5_KINASE"/>
    <property type="match status" value="1"/>
</dbReference>
<evidence type="ECO:0000256" key="1">
    <source>
        <dbReference type="ARBA" id="ARBA00022490"/>
    </source>
</evidence>
<dbReference type="GO" id="GO:0055129">
    <property type="term" value="P:L-proline biosynthetic process"/>
    <property type="evidence" value="ECO:0007669"/>
    <property type="project" value="UniProtKB-UniRule"/>
</dbReference>
<proteinExistence type="inferred from homology"/>
<evidence type="ECO:0000259" key="10">
    <source>
        <dbReference type="SMART" id="SM00359"/>
    </source>
</evidence>
<keyword evidence="4 8" id="KW-0808">Transferase</keyword>
<sequence>MIDPEERTATKDTEDGRGADDAAPDGDAPEERARAALKRCRRVIVKIGSKSLSDDAWDRLAAEVAALRGRSGRSLVIVSSGAIALGVAKLGLKARPKDMAWLQAAAAAGQSVLMQRYEEAFGKVGLLVAQVLLTHADLADRTRTNNARNALAALLEAGAIPIINENDAVAVEEIKFGDNDQLAAMVTPLCEADLLILLSDVEGLLDGDGRRVPFVRSVAREARHLAGGSTSGVGTGGMASKVEAARRATLAGSHVVIGAAREPGIITRIVSGEDVGTLFAAVPQRLSARKHWIAYTLRPRGAILVDRGAAEAIGSKNRSILAVGVLGVRGTFLPGDAVAVFDPDGVEIARGLARMSAGDAARIARKKRDDDADDDVVVHRDDLVVLPSE</sequence>
<dbReference type="InterPro" id="IPR015947">
    <property type="entry name" value="PUA-like_sf"/>
</dbReference>
<feature type="compositionally biased region" description="Basic and acidic residues" evidence="9">
    <location>
        <begin position="1"/>
        <end position="20"/>
    </location>
</feature>
<evidence type="ECO:0000256" key="5">
    <source>
        <dbReference type="ARBA" id="ARBA00022741"/>
    </source>
</evidence>
<dbReference type="OrthoDB" id="9804434at2"/>
<comment type="function">
    <text evidence="8">Catalyzes the transfer of a phosphate group to glutamate to form L-glutamate 5-phosphate.</text>
</comment>
<feature type="region of interest" description="Disordered" evidence="9">
    <location>
        <begin position="1"/>
        <end position="32"/>
    </location>
</feature>
<dbReference type="InterPro" id="IPR011529">
    <property type="entry name" value="Glu_5kinase"/>
</dbReference>
<dbReference type="FunFam" id="3.40.1160.10:FF:000006">
    <property type="entry name" value="Glutamate 5-kinase"/>
    <property type="match status" value="1"/>
</dbReference>
<dbReference type="InterPro" id="IPR001057">
    <property type="entry name" value="Glu/AcGlu_kinase"/>
</dbReference>
<feature type="binding site" evidence="8">
    <location>
        <begin position="199"/>
        <end position="200"/>
    </location>
    <ligand>
        <name>ATP</name>
        <dbReference type="ChEBI" id="CHEBI:30616"/>
    </ligand>
</feature>
<feature type="binding site" evidence="8">
    <location>
        <position position="80"/>
    </location>
    <ligand>
        <name>substrate</name>
    </ligand>
</feature>
<dbReference type="UniPathway" id="UPA00098">
    <property type="reaction ID" value="UER00359"/>
</dbReference>
<dbReference type="GO" id="GO:0005829">
    <property type="term" value="C:cytosol"/>
    <property type="evidence" value="ECO:0007669"/>
    <property type="project" value="TreeGrafter"/>
</dbReference>
<keyword evidence="2 8" id="KW-0028">Amino-acid biosynthesis</keyword>
<evidence type="ECO:0000256" key="8">
    <source>
        <dbReference type="HAMAP-Rule" id="MF_00456"/>
    </source>
</evidence>
<dbReference type="Pfam" id="PF00696">
    <property type="entry name" value="AA_kinase"/>
    <property type="match status" value="1"/>
</dbReference>
<feature type="binding site" evidence="8">
    <location>
        <position position="46"/>
    </location>
    <ligand>
        <name>ATP</name>
        <dbReference type="ChEBI" id="CHEBI:30616"/>
    </ligand>
</feature>
<dbReference type="PANTHER" id="PTHR43654">
    <property type="entry name" value="GLUTAMATE 5-KINASE"/>
    <property type="match status" value="1"/>
</dbReference>
<dbReference type="InterPro" id="IPR001048">
    <property type="entry name" value="Asp/Glu/Uridylate_kinase"/>
</dbReference>
<comment type="subcellular location">
    <subcellularLocation>
        <location evidence="8">Cytoplasm</location>
    </subcellularLocation>
</comment>
<dbReference type="Pfam" id="PF01472">
    <property type="entry name" value="PUA"/>
    <property type="match status" value="1"/>
</dbReference>
<keyword evidence="7 8" id="KW-0067">ATP-binding</keyword>
<organism evidence="11 12">
    <name type="scientific">Sorangium cellulosum</name>
    <name type="common">Polyangium cellulosum</name>
    <dbReference type="NCBI Taxonomy" id="56"/>
    <lineage>
        <taxon>Bacteria</taxon>
        <taxon>Pseudomonadati</taxon>
        <taxon>Myxococcota</taxon>
        <taxon>Polyangia</taxon>
        <taxon>Polyangiales</taxon>
        <taxon>Polyangiaceae</taxon>
        <taxon>Sorangium</taxon>
    </lineage>
</organism>